<keyword evidence="2" id="KW-1133">Transmembrane helix</keyword>
<dbReference type="AlphaFoldDB" id="A0A915LKL3"/>
<name>A0A915LKL3_MELJA</name>
<dbReference type="Proteomes" id="UP000887561">
    <property type="component" value="Unplaced"/>
</dbReference>
<proteinExistence type="predicted"/>
<keyword evidence="1" id="KW-0175">Coiled coil</keyword>
<reference evidence="4" key="1">
    <citation type="submission" date="2022-11" db="UniProtKB">
        <authorList>
            <consortium name="WormBaseParasite"/>
        </authorList>
    </citation>
    <scope>IDENTIFICATION</scope>
</reference>
<organism evidence="3 4">
    <name type="scientific">Meloidogyne javanica</name>
    <name type="common">Root-knot nematode worm</name>
    <dbReference type="NCBI Taxonomy" id="6303"/>
    <lineage>
        <taxon>Eukaryota</taxon>
        <taxon>Metazoa</taxon>
        <taxon>Ecdysozoa</taxon>
        <taxon>Nematoda</taxon>
        <taxon>Chromadorea</taxon>
        <taxon>Rhabditida</taxon>
        <taxon>Tylenchina</taxon>
        <taxon>Tylenchomorpha</taxon>
        <taxon>Tylenchoidea</taxon>
        <taxon>Meloidogynidae</taxon>
        <taxon>Meloidogyninae</taxon>
        <taxon>Meloidogyne</taxon>
        <taxon>Meloidogyne incognita group</taxon>
    </lineage>
</organism>
<feature type="transmembrane region" description="Helical" evidence="2">
    <location>
        <begin position="27"/>
        <end position="47"/>
    </location>
</feature>
<sequence>TFEKRCCRGEDAGKITGMMMENENSEILGLVYSLVSFYFLGVSKMALAHSSKFPVSQVSPKMVFWKSSKEKQLEEELAKIKEEFNEFKESSGRLIASSEEKNAQLSKEIVQLKDELLETKNALDNAGEVILKMEEELKSANDDMTIKEALLIDKQEKQEKSEELIADLKNKIKELEHDKLKLSYDQGLLSVGTSGTGYQRFSLEQLAALRGKPVDKR</sequence>
<dbReference type="GO" id="GO:0003723">
    <property type="term" value="F:RNA binding"/>
    <property type="evidence" value="ECO:0007669"/>
    <property type="project" value="InterPro"/>
</dbReference>
<feature type="coiled-coil region" evidence="1">
    <location>
        <begin position="66"/>
        <end position="185"/>
    </location>
</feature>
<keyword evidence="2" id="KW-0472">Membrane</keyword>
<dbReference type="WBParaSite" id="scaffold12318_cov335.g16220">
    <property type="protein sequence ID" value="scaffold12318_cov335.g16220"/>
    <property type="gene ID" value="scaffold12318_cov335.g16220"/>
</dbReference>
<protein>
    <submittedName>
        <fullName evidence="4">Uncharacterized protein</fullName>
    </submittedName>
</protein>
<evidence type="ECO:0000256" key="1">
    <source>
        <dbReference type="SAM" id="Coils"/>
    </source>
</evidence>
<evidence type="ECO:0000256" key="2">
    <source>
        <dbReference type="SAM" id="Phobius"/>
    </source>
</evidence>
<accession>A0A915LKL3</accession>
<evidence type="ECO:0000313" key="4">
    <source>
        <dbReference type="WBParaSite" id="scaffold12318_cov335.g16220"/>
    </source>
</evidence>
<dbReference type="InterPro" id="IPR036053">
    <property type="entry name" value="PABP-dom"/>
</dbReference>
<dbReference type="SUPFAM" id="SSF63570">
    <property type="entry name" value="PABC (PABP) domain"/>
    <property type="match status" value="1"/>
</dbReference>
<keyword evidence="3" id="KW-1185">Reference proteome</keyword>
<evidence type="ECO:0000313" key="3">
    <source>
        <dbReference type="Proteomes" id="UP000887561"/>
    </source>
</evidence>
<keyword evidence="2" id="KW-0812">Transmembrane</keyword>